<dbReference type="AlphaFoldDB" id="A0AAJ0AAQ8"/>
<feature type="compositionally biased region" description="Low complexity" evidence="1">
    <location>
        <begin position="93"/>
        <end position="103"/>
    </location>
</feature>
<sequence>MKWVGRNAGSSISQPTSHGNWGRIRRLPVVVCFFPFPFLRTRSFQPRYQAGSLSPGSPGSAPIPFPWDRSSFAHCAKSPHPFFLLLHATLQTHHQTPTPTTVTRSCDHTRKRPRFHDPQTRDERIDEYTRTRNRKRDRQLSTDPLHSVSNSKTVRREKSDNKQSEAAIAELSPPGARTRQPRFPSHSVCKSPPRPIFCANARKHHIRPVSSTPGVK</sequence>
<feature type="compositionally biased region" description="Basic and acidic residues" evidence="1">
    <location>
        <begin position="115"/>
        <end position="130"/>
    </location>
</feature>
<accession>A0AAJ0AAQ8</accession>
<comment type="caution">
    <text evidence="2">The sequence shown here is derived from an EMBL/GenBank/DDBJ whole genome shotgun (WGS) entry which is preliminary data.</text>
</comment>
<evidence type="ECO:0000313" key="2">
    <source>
        <dbReference type="EMBL" id="KAK1659675.1"/>
    </source>
</evidence>
<protein>
    <submittedName>
        <fullName evidence="2">Uncharacterized protein</fullName>
    </submittedName>
</protein>
<gene>
    <name evidence="2" type="ORF">BDP55DRAFT_336879</name>
</gene>
<organism evidence="2 3">
    <name type="scientific">Colletotrichum godetiae</name>
    <dbReference type="NCBI Taxonomy" id="1209918"/>
    <lineage>
        <taxon>Eukaryota</taxon>
        <taxon>Fungi</taxon>
        <taxon>Dikarya</taxon>
        <taxon>Ascomycota</taxon>
        <taxon>Pezizomycotina</taxon>
        <taxon>Sordariomycetes</taxon>
        <taxon>Hypocreomycetidae</taxon>
        <taxon>Glomerellales</taxon>
        <taxon>Glomerellaceae</taxon>
        <taxon>Colletotrichum</taxon>
        <taxon>Colletotrichum acutatum species complex</taxon>
    </lineage>
</organism>
<reference evidence="2" key="1">
    <citation type="submission" date="2021-06" db="EMBL/GenBank/DDBJ databases">
        <title>Comparative genomics, transcriptomics and evolutionary studies reveal genomic signatures of adaptation to plant cell wall in hemibiotrophic fungi.</title>
        <authorList>
            <consortium name="DOE Joint Genome Institute"/>
            <person name="Baroncelli R."/>
            <person name="Diaz J.F."/>
            <person name="Benocci T."/>
            <person name="Peng M."/>
            <person name="Battaglia E."/>
            <person name="Haridas S."/>
            <person name="Andreopoulos W."/>
            <person name="Labutti K."/>
            <person name="Pangilinan J."/>
            <person name="Floch G.L."/>
            <person name="Makela M.R."/>
            <person name="Henrissat B."/>
            <person name="Grigoriev I.V."/>
            <person name="Crouch J.A."/>
            <person name="De Vries R.P."/>
            <person name="Sukno S.A."/>
            <person name="Thon M.R."/>
        </authorList>
    </citation>
    <scope>NUCLEOTIDE SEQUENCE</scope>
    <source>
        <strain evidence="2">CBS 193.32</strain>
    </source>
</reference>
<dbReference type="RefSeq" id="XP_060424439.1">
    <property type="nucleotide sequence ID" value="XM_060566889.1"/>
</dbReference>
<feature type="compositionally biased region" description="Polar residues" evidence="1">
    <location>
        <begin position="141"/>
        <end position="152"/>
    </location>
</feature>
<evidence type="ECO:0000256" key="1">
    <source>
        <dbReference type="SAM" id="MobiDB-lite"/>
    </source>
</evidence>
<evidence type="ECO:0000313" key="3">
    <source>
        <dbReference type="Proteomes" id="UP001224890"/>
    </source>
</evidence>
<dbReference type="Proteomes" id="UP001224890">
    <property type="component" value="Unassembled WGS sequence"/>
</dbReference>
<dbReference type="EMBL" id="JAHMHR010000058">
    <property type="protein sequence ID" value="KAK1659675.1"/>
    <property type="molecule type" value="Genomic_DNA"/>
</dbReference>
<dbReference type="GeneID" id="85451415"/>
<feature type="region of interest" description="Disordered" evidence="1">
    <location>
        <begin position="93"/>
        <end position="196"/>
    </location>
</feature>
<feature type="compositionally biased region" description="Basic and acidic residues" evidence="1">
    <location>
        <begin position="154"/>
        <end position="163"/>
    </location>
</feature>
<keyword evidence="3" id="KW-1185">Reference proteome</keyword>
<name>A0AAJ0AAQ8_9PEZI</name>
<proteinExistence type="predicted"/>